<sequence length="231" mass="23584">MNIDSTVEPGAPAGARPRTTSTRTRPTNPLLMGCGIAAGPLFLAAGVIQGLTREGFDFTRNAISQLSLGDLGWIQVMNFVVCGMLIIAGAVGLRRALQDGPGTTWAPPLVTVFGASFLVSAVFAADPGAGFPVGTSDGPTTSLSTHGAVHMVGGMIGYLALCAAFIALARHFSAQGRRGWALASRIVPVVVVAGFVGSAASVLLFFTGAALGLVWLSATIARLATTTSSRR</sequence>
<evidence type="ECO:0008006" key="5">
    <source>
        <dbReference type="Google" id="ProtNLM"/>
    </source>
</evidence>
<keyword evidence="2" id="KW-0812">Transmembrane</keyword>
<dbReference type="RefSeq" id="WP_172899336.1">
    <property type="nucleotide sequence ID" value="NZ_LT607750.1"/>
</dbReference>
<evidence type="ECO:0000313" key="3">
    <source>
        <dbReference type="EMBL" id="SCG53399.1"/>
    </source>
</evidence>
<feature type="region of interest" description="Disordered" evidence="1">
    <location>
        <begin position="1"/>
        <end position="28"/>
    </location>
</feature>
<organism evidence="3 4">
    <name type="scientific">Micromonospora echinaurantiaca</name>
    <dbReference type="NCBI Taxonomy" id="47857"/>
    <lineage>
        <taxon>Bacteria</taxon>
        <taxon>Bacillati</taxon>
        <taxon>Actinomycetota</taxon>
        <taxon>Actinomycetes</taxon>
        <taxon>Micromonosporales</taxon>
        <taxon>Micromonosporaceae</taxon>
        <taxon>Micromonospora</taxon>
    </lineage>
</organism>
<feature type="transmembrane region" description="Helical" evidence="2">
    <location>
        <begin position="71"/>
        <end position="93"/>
    </location>
</feature>
<proteinExistence type="predicted"/>
<dbReference type="InterPro" id="IPR009339">
    <property type="entry name" value="DUF998"/>
</dbReference>
<gene>
    <name evidence="3" type="ORF">GA0070609_2809</name>
</gene>
<evidence type="ECO:0000313" key="4">
    <source>
        <dbReference type="Proteomes" id="UP000198217"/>
    </source>
</evidence>
<protein>
    <recommendedName>
        <fullName evidence="5">DUF998 domain-containing protein</fullName>
    </recommendedName>
</protein>
<dbReference type="Proteomes" id="UP000198217">
    <property type="component" value="Chromosome I"/>
</dbReference>
<dbReference type="AlphaFoldDB" id="A0A1C5I5J7"/>
<feature type="transmembrane region" description="Helical" evidence="2">
    <location>
        <begin position="105"/>
        <end position="125"/>
    </location>
</feature>
<evidence type="ECO:0000256" key="1">
    <source>
        <dbReference type="SAM" id="MobiDB-lite"/>
    </source>
</evidence>
<dbReference type="EMBL" id="LT607750">
    <property type="protein sequence ID" value="SCG53399.1"/>
    <property type="molecule type" value="Genomic_DNA"/>
</dbReference>
<keyword evidence="2" id="KW-0472">Membrane</keyword>
<feature type="transmembrane region" description="Helical" evidence="2">
    <location>
        <begin position="145"/>
        <end position="168"/>
    </location>
</feature>
<keyword evidence="2" id="KW-1133">Transmembrane helix</keyword>
<feature type="compositionally biased region" description="Low complexity" evidence="1">
    <location>
        <begin position="11"/>
        <end position="28"/>
    </location>
</feature>
<keyword evidence="4" id="KW-1185">Reference proteome</keyword>
<accession>A0A1C5I5J7</accession>
<reference evidence="3 4" key="1">
    <citation type="submission" date="2016-06" db="EMBL/GenBank/DDBJ databases">
        <authorList>
            <person name="Kjaerup R.B."/>
            <person name="Dalgaard T.S."/>
            <person name="Juul-Madsen H.R."/>
        </authorList>
    </citation>
    <scope>NUCLEOTIDE SEQUENCE [LARGE SCALE GENOMIC DNA]</scope>
    <source>
        <strain evidence="3 4">DSM 43904</strain>
    </source>
</reference>
<feature type="transmembrane region" description="Helical" evidence="2">
    <location>
        <begin position="180"/>
        <end position="197"/>
    </location>
</feature>
<dbReference type="Pfam" id="PF06197">
    <property type="entry name" value="DUF998"/>
    <property type="match status" value="1"/>
</dbReference>
<feature type="transmembrane region" description="Helical" evidence="2">
    <location>
        <begin position="30"/>
        <end position="51"/>
    </location>
</feature>
<name>A0A1C5I5J7_9ACTN</name>
<feature type="transmembrane region" description="Helical" evidence="2">
    <location>
        <begin position="203"/>
        <end position="224"/>
    </location>
</feature>
<evidence type="ECO:0000256" key="2">
    <source>
        <dbReference type="SAM" id="Phobius"/>
    </source>
</evidence>